<name>A0A6A6HBE6_VIRVR</name>
<evidence type="ECO:0000259" key="1">
    <source>
        <dbReference type="PROSITE" id="PS51184"/>
    </source>
</evidence>
<dbReference type="Proteomes" id="UP000800092">
    <property type="component" value="Unassembled WGS sequence"/>
</dbReference>
<dbReference type="InterPro" id="IPR041667">
    <property type="entry name" value="Cupin_8"/>
</dbReference>
<dbReference type="Pfam" id="PF13621">
    <property type="entry name" value="Cupin_8"/>
    <property type="match status" value="1"/>
</dbReference>
<dbReference type="PANTHER" id="PTHR12461:SF105">
    <property type="entry name" value="HYPOXIA-INDUCIBLE FACTOR 1-ALPHA INHIBITOR"/>
    <property type="match status" value="1"/>
</dbReference>
<dbReference type="AlphaFoldDB" id="A0A6A6HBE6"/>
<organism evidence="2 3">
    <name type="scientific">Viridothelium virens</name>
    <name type="common">Speckled blister lichen</name>
    <name type="synonym">Trypethelium virens</name>
    <dbReference type="NCBI Taxonomy" id="1048519"/>
    <lineage>
        <taxon>Eukaryota</taxon>
        <taxon>Fungi</taxon>
        <taxon>Dikarya</taxon>
        <taxon>Ascomycota</taxon>
        <taxon>Pezizomycotina</taxon>
        <taxon>Dothideomycetes</taxon>
        <taxon>Dothideomycetes incertae sedis</taxon>
        <taxon>Trypetheliales</taxon>
        <taxon>Trypetheliaceae</taxon>
        <taxon>Viridothelium</taxon>
    </lineage>
</organism>
<dbReference type="OrthoDB" id="263283at2759"/>
<dbReference type="InterPro" id="IPR003347">
    <property type="entry name" value="JmjC_dom"/>
</dbReference>
<dbReference type="SUPFAM" id="SSF51197">
    <property type="entry name" value="Clavaminate synthase-like"/>
    <property type="match status" value="1"/>
</dbReference>
<feature type="domain" description="JmjC" evidence="1">
    <location>
        <begin position="144"/>
        <end position="301"/>
    </location>
</feature>
<dbReference type="Gene3D" id="2.60.120.650">
    <property type="entry name" value="Cupin"/>
    <property type="match status" value="1"/>
</dbReference>
<reference evidence="2" key="1">
    <citation type="journal article" date="2020" name="Stud. Mycol.">
        <title>101 Dothideomycetes genomes: a test case for predicting lifestyles and emergence of pathogens.</title>
        <authorList>
            <person name="Haridas S."/>
            <person name="Albert R."/>
            <person name="Binder M."/>
            <person name="Bloem J."/>
            <person name="Labutti K."/>
            <person name="Salamov A."/>
            <person name="Andreopoulos B."/>
            <person name="Baker S."/>
            <person name="Barry K."/>
            <person name="Bills G."/>
            <person name="Bluhm B."/>
            <person name="Cannon C."/>
            <person name="Castanera R."/>
            <person name="Culley D."/>
            <person name="Daum C."/>
            <person name="Ezra D."/>
            <person name="Gonzalez J."/>
            <person name="Henrissat B."/>
            <person name="Kuo A."/>
            <person name="Liang C."/>
            <person name="Lipzen A."/>
            <person name="Lutzoni F."/>
            <person name="Magnuson J."/>
            <person name="Mondo S."/>
            <person name="Nolan M."/>
            <person name="Ohm R."/>
            <person name="Pangilinan J."/>
            <person name="Park H.-J."/>
            <person name="Ramirez L."/>
            <person name="Alfaro M."/>
            <person name="Sun H."/>
            <person name="Tritt A."/>
            <person name="Yoshinaga Y."/>
            <person name="Zwiers L.-H."/>
            <person name="Turgeon B."/>
            <person name="Goodwin S."/>
            <person name="Spatafora J."/>
            <person name="Crous P."/>
            <person name="Grigoriev I."/>
        </authorList>
    </citation>
    <scope>NUCLEOTIDE SEQUENCE</scope>
    <source>
        <strain evidence="2">Tuck. ex Michener</strain>
    </source>
</reference>
<accession>A0A6A6HBE6</accession>
<protein>
    <submittedName>
        <fullName evidence="2">Clavaminate synthase-like protein</fullName>
    </submittedName>
</protein>
<sequence>MPLWRPSLGPDDWIPLLRQFHSKAAKPLVSLSDGSVEVFREHAFRPAVPAILPKGSLHNLPAVSRWFERDRENGEIWRFNTSYLSPFGKTMVPVEVTQSNKLPSGDLETKFLQQEAHLTDFIEWCEMQAPGPNGTDQRDPGTIRLYLAQASLSDLPGTLRKDLPTPGIVESAGRGDVYNSNIWIGMAPTDTPLHKDPNPNLFVQLAGRKVVRLYEPSVGMEMFRAAQMRTHDTASASFRGAEMMQGEEKKALEDIVWGNDAENPLEAHLNSGDAIFIPRGWWHSIKGVGKGLTASVNWWFR</sequence>
<dbReference type="PANTHER" id="PTHR12461">
    <property type="entry name" value="HYPOXIA-INDUCIBLE FACTOR 1 ALPHA INHIBITOR-RELATED"/>
    <property type="match status" value="1"/>
</dbReference>
<dbReference type="PROSITE" id="PS51184">
    <property type="entry name" value="JMJC"/>
    <property type="match status" value="1"/>
</dbReference>
<gene>
    <name evidence="2" type="ORF">EV356DRAFT_445944</name>
</gene>
<keyword evidence="3" id="KW-1185">Reference proteome</keyword>
<dbReference type="EMBL" id="ML991795">
    <property type="protein sequence ID" value="KAF2234820.1"/>
    <property type="molecule type" value="Genomic_DNA"/>
</dbReference>
<proteinExistence type="predicted"/>
<evidence type="ECO:0000313" key="3">
    <source>
        <dbReference type="Proteomes" id="UP000800092"/>
    </source>
</evidence>
<evidence type="ECO:0000313" key="2">
    <source>
        <dbReference type="EMBL" id="KAF2234820.1"/>
    </source>
</evidence>